<feature type="non-terminal residue" evidence="1">
    <location>
        <position position="54"/>
    </location>
</feature>
<organism evidence="1 2">
    <name type="scientific">Racocetra persica</name>
    <dbReference type="NCBI Taxonomy" id="160502"/>
    <lineage>
        <taxon>Eukaryota</taxon>
        <taxon>Fungi</taxon>
        <taxon>Fungi incertae sedis</taxon>
        <taxon>Mucoromycota</taxon>
        <taxon>Glomeromycotina</taxon>
        <taxon>Glomeromycetes</taxon>
        <taxon>Diversisporales</taxon>
        <taxon>Gigasporaceae</taxon>
        <taxon>Racocetra</taxon>
    </lineage>
</organism>
<comment type="caution">
    <text evidence="1">The sequence shown here is derived from an EMBL/GenBank/DDBJ whole genome shotgun (WGS) entry which is preliminary data.</text>
</comment>
<evidence type="ECO:0000313" key="2">
    <source>
        <dbReference type="Proteomes" id="UP000789920"/>
    </source>
</evidence>
<dbReference type="Proteomes" id="UP000789920">
    <property type="component" value="Unassembled WGS sequence"/>
</dbReference>
<keyword evidence="2" id="KW-1185">Reference proteome</keyword>
<protein>
    <submittedName>
        <fullName evidence="1">16857_t:CDS:1</fullName>
    </submittedName>
</protein>
<proteinExistence type="predicted"/>
<feature type="non-terminal residue" evidence="1">
    <location>
        <position position="1"/>
    </location>
</feature>
<sequence>CLSFETIPLTLLDTLQTFDMLGLTFLLLGPLLYTLVHNLELGPTLVLLSEPDPN</sequence>
<name>A0ACA9R6U0_9GLOM</name>
<evidence type="ECO:0000313" key="1">
    <source>
        <dbReference type="EMBL" id="CAG8778875.1"/>
    </source>
</evidence>
<gene>
    <name evidence="1" type="ORF">RPERSI_LOCUS17287</name>
</gene>
<reference evidence="1" key="1">
    <citation type="submission" date="2021-06" db="EMBL/GenBank/DDBJ databases">
        <authorList>
            <person name="Kallberg Y."/>
            <person name="Tangrot J."/>
            <person name="Rosling A."/>
        </authorList>
    </citation>
    <scope>NUCLEOTIDE SEQUENCE</scope>
    <source>
        <strain evidence="1">MA461A</strain>
    </source>
</reference>
<dbReference type="EMBL" id="CAJVQC010044089">
    <property type="protein sequence ID" value="CAG8778875.1"/>
    <property type="molecule type" value="Genomic_DNA"/>
</dbReference>
<accession>A0ACA9R6U0</accession>